<accession>A0A7M7IEU9</accession>
<dbReference type="PANTHER" id="PTHR46511">
    <property type="entry name" value="MORN REPEAT-CONTAINING PROTEIN 3"/>
    <property type="match status" value="1"/>
</dbReference>
<evidence type="ECO:0000313" key="8">
    <source>
        <dbReference type="RefSeq" id="XP_016766862.1"/>
    </source>
</evidence>
<dbReference type="PANTHER" id="PTHR46511:SF1">
    <property type="entry name" value="MORN REPEAT-CONTAINING PROTEIN 3"/>
    <property type="match status" value="1"/>
</dbReference>
<dbReference type="SMART" id="SM00698">
    <property type="entry name" value="MORN"/>
    <property type="match status" value="6"/>
</dbReference>
<accession>A0A8U0YPH2</accession>
<evidence type="ECO:0000256" key="2">
    <source>
        <dbReference type="ARBA" id="ARBA00022737"/>
    </source>
</evidence>
<keyword evidence="3" id="KW-0968">Cytoplasmic vesicle</keyword>
<dbReference type="RefSeq" id="XP_016766862.1">
    <property type="nucleotide sequence ID" value="XM_016911373.2"/>
</dbReference>
<gene>
    <name evidence="8" type="primary">LOC726857</name>
</gene>
<dbReference type="AlphaFoldDB" id="A0A7M7IEU9"/>
<keyword evidence="7" id="KW-1185">Reference proteome</keyword>
<evidence type="ECO:0000313" key="6">
    <source>
        <dbReference type="EnsemblMetazoa" id="XP_016766862"/>
    </source>
</evidence>
<comment type="subcellular location">
    <subcellularLocation>
        <location evidence="1">Cytoplasmic vesicle</location>
        <location evidence="1">Secretory vesicle</location>
        <location evidence="1">Acrosome</location>
    </subcellularLocation>
</comment>
<reference evidence="6" key="1">
    <citation type="submission" date="2021-01" db="UniProtKB">
        <authorList>
            <consortium name="EnsemblMetazoa"/>
        </authorList>
    </citation>
    <scope>IDENTIFICATION</scope>
    <source>
        <strain evidence="6">DH4</strain>
    </source>
</reference>
<accession>A0A8B7KJT5</accession>
<dbReference type="InterPro" id="IPR003409">
    <property type="entry name" value="MORN"/>
</dbReference>
<dbReference type="GeneID" id="726857"/>
<proteinExistence type="predicted"/>
<protein>
    <recommendedName>
        <fullName evidence="4">MORN repeat-containing protein 3</fullName>
    </recommendedName>
</protein>
<reference evidence="8" key="2">
    <citation type="submission" date="2025-04" db="UniProtKB">
        <authorList>
            <consortium name="RefSeq"/>
        </authorList>
    </citation>
    <scope>IDENTIFICATION</scope>
    <source>
        <strain evidence="8">DH4</strain>
        <tissue evidence="8">Whole body</tissue>
    </source>
</reference>
<dbReference type="SUPFAM" id="SSF82185">
    <property type="entry name" value="Histone H3 K4-specific methyltransferase SET7/9 N-terminal domain"/>
    <property type="match status" value="2"/>
</dbReference>
<evidence type="ECO:0000256" key="4">
    <source>
        <dbReference type="ARBA" id="ARBA00039854"/>
    </source>
</evidence>
<keyword evidence="2" id="KW-0677">Repeat</keyword>
<dbReference type="Gene3D" id="2.20.110.10">
    <property type="entry name" value="Histone H3 K4-specific methyltransferase SET7/9 N-terminal domain"/>
    <property type="match status" value="2"/>
</dbReference>
<evidence type="ECO:0000256" key="1">
    <source>
        <dbReference type="ARBA" id="ARBA00004218"/>
    </source>
</evidence>
<dbReference type="GO" id="GO:0001669">
    <property type="term" value="C:acrosomal vesicle"/>
    <property type="evidence" value="ECO:0007669"/>
    <property type="project" value="UniProtKB-SubCell"/>
</dbReference>
<evidence type="ECO:0000256" key="5">
    <source>
        <dbReference type="ARBA" id="ARBA00045851"/>
    </source>
</evidence>
<dbReference type="OrthoDB" id="270720at2759"/>
<dbReference type="InterPro" id="IPR052472">
    <property type="entry name" value="MORN3"/>
</dbReference>
<dbReference type="EnsemblMetazoa" id="XM_016911373">
    <property type="protein sequence ID" value="XP_016766862"/>
    <property type="gene ID" value="LOC726857"/>
</dbReference>
<sequence length="286" mass="33792">MKYLTNFMMVFLKHIKTSYTRRKIENSKRNGLRHTIFSPRSKSYYIGEWKNDIKEGRGREVNRNFILKFHRDGWIYDGSWLNNKKHGCGILSKISKEDHKIRRYYIGEWVAGAKQGFGYNWFEDGSYYEGDFCRNKRHGYGRIWYCNGDYYEGAWKNDLYHGLGIFIKDNGNKYEGQFVKGKKEGYGTFYHIITGQKQHGFWTSDLFINGTMLDADFRQCASRPTPYPIPEIKLISHIKNSQDISETNDQKEELPYTEKLCRRIPKHIIPNICVSKNTCFCLNSVL</sequence>
<dbReference type="Proteomes" id="UP000005203">
    <property type="component" value="Linkage group LG3"/>
</dbReference>
<evidence type="ECO:0000313" key="7">
    <source>
        <dbReference type="Proteomes" id="UP000005203"/>
    </source>
</evidence>
<organism evidence="7 8">
    <name type="scientific">Apis mellifera</name>
    <name type="common">Honeybee</name>
    <dbReference type="NCBI Taxonomy" id="7460"/>
    <lineage>
        <taxon>Eukaryota</taxon>
        <taxon>Metazoa</taxon>
        <taxon>Ecdysozoa</taxon>
        <taxon>Arthropoda</taxon>
        <taxon>Hexapoda</taxon>
        <taxon>Insecta</taxon>
        <taxon>Pterygota</taxon>
        <taxon>Neoptera</taxon>
        <taxon>Endopterygota</taxon>
        <taxon>Hymenoptera</taxon>
        <taxon>Apocrita</taxon>
        <taxon>Aculeata</taxon>
        <taxon>Apoidea</taxon>
        <taxon>Anthophila</taxon>
        <taxon>Apidae</taxon>
        <taxon>Apis</taxon>
    </lineage>
</organism>
<dbReference type="Pfam" id="PF02493">
    <property type="entry name" value="MORN"/>
    <property type="match status" value="6"/>
</dbReference>
<evidence type="ECO:0000256" key="3">
    <source>
        <dbReference type="ARBA" id="ARBA00023329"/>
    </source>
</evidence>
<comment type="function">
    <text evidence="5">Assembles a suppression complex (suppresome) by tethering SIRT1 and MDM2 to regulate composite modifications of p53/TP53. Confers both deacetylation-mediated functional inactivation, by SIRT1, and ubiquitination-dependent degradation, by MDM2, of p53/TP53, promoting a proliferative and cell survival behaviors. May play a role in the regulation of spermatogenesis.</text>
</comment>
<name>A0A7M7IEU9_APIME</name>